<evidence type="ECO:0000256" key="1">
    <source>
        <dbReference type="SAM" id="MobiDB-lite"/>
    </source>
</evidence>
<evidence type="ECO:0000313" key="3">
    <source>
        <dbReference type="Proteomes" id="UP001302321"/>
    </source>
</evidence>
<evidence type="ECO:0000313" key="2">
    <source>
        <dbReference type="EMBL" id="KAK4175927.1"/>
    </source>
</evidence>
<sequence>MYKDRFREWQFKKYIPRESVDTIIRLTDGRKPKDTIFELRPRKWTADENRKKRGRADFMDDLDPPVLPDQLITQTPRCHQQYPTNTNQPSPPNLV</sequence>
<gene>
    <name evidence="2" type="ORF">QBC36DRAFT_291026</name>
</gene>
<dbReference type="Proteomes" id="UP001302321">
    <property type="component" value="Unassembled WGS sequence"/>
</dbReference>
<feature type="compositionally biased region" description="Basic and acidic residues" evidence="1">
    <location>
        <begin position="43"/>
        <end position="58"/>
    </location>
</feature>
<reference evidence="2" key="2">
    <citation type="submission" date="2023-05" db="EMBL/GenBank/DDBJ databases">
        <authorList>
            <consortium name="Lawrence Berkeley National Laboratory"/>
            <person name="Steindorff A."/>
            <person name="Hensen N."/>
            <person name="Bonometti L."/>
            <person name="Westerberg I."/>
            <person name="Brannstrom I.O."/>
            <person name="Guillou S."/>
            <person name="Cros-Aarteil S."/>
            <person name="Calhoun S."/>
            <person name="Haridas S."/>
            <person name="Kuo A."/>
            <person name="Mondo S."/>
            <person name="Pangilinan J."/>
            <person name="Riley R."/>
            <person name="Labutti K."/>
            <person name="Andreopoulos B."/>
            <person name="Lipzen A."/>
            <person name="Chen C."/>
            <person name="Yanf M."/>
            <person name="Daum C."/>
            <person name="Ng V."/>
            <person name="Clum A."/>
            <person name="Ohm R."/>
            <person name="Martin F."/>
            <person name="Silar P."/>
            <person name="Natvig D."/>
            <person name="Lalanne C."/>
            <person name="Gautier V."/>
            <person name="Ament-Velasquez S.L."/>
            <person name="Kruys A."/>
            <person name="Hutchinson M.I."/>
            <person name="Powell A.J."/>
            <person name="Barry K."/>
            <person name="Miller A.N."/>
            <person name="Grigoriev I.V."/>
            <person name="Debuchy R."/>
            <person name="Gladieux P."/>
            <person name="Thoren M.H."/>
            <person name="Johannesson H."/>
        </authorList>
    </citation>
    <scope>NUCLEOTIDE SEQUENCE</scope>
    <source>
        <strain evidence="2">CBS 892.96</strain>
    </source>
</reference>
<accession>A0AAN7A854</accession>
<dbReference type="EMBL" id="MU866215">
    <property type="protein sequence ID" value="KAK4175927.1"/>
    <property type="molecule type" value="Genomic_DNA"/>
</dbReference>
<name>A0AAN7A854_9PEZI</name>
<organism evidence="2 3">
    <name type="scientific">Triangularia setosa</name>
    <dbReference type="NCBI Taxonomy" id="2587417"/>
    <lineage>
        <taxon>Eukaryota</taxon>
        <taxon>Fungi</taxon>
        <taxon>Dikarya</taxon>
        <taxon>Ascomycota</taxon>
        <taxon>Pezizomycotina</taxon>
        <taxon>Sordariomycetes</taxon>
        <taxon>Sordariomycetidae</taxon>
        <taxon>Sordariales</taxon>
        <taxon>Podosporaceae</taxon>
        <taxon>Triangularia</taxon>
    </lineage>
</organism>
<keyword evidence="3" id="KW-1185">Reference proteome</keyword>
<protein>
    <submittedName>
        <fullName evidence="2">Uncharacterized protein</fullName>
    </submittedName>
</protein>
<dbReference type="AlphaFoldDB" id="A0AAN7A854"/>
<reference evidence="2" key="1">
    <citation type="journal article" date="2023" name="Mol. Phylogenet. Evol.">
        <title>Genome-scale phylogeny and comparative genomics of the fungal order Sordariales.</title>
        <authorList>
            <person name="Hensen N."/>
            <person name="Bonometti L."/>
            <person name="Westerberg I."/>
            <person name="Brannstrom I.O."/>
            <person name="Guillou S."/>
            <person name="Cros-Aarteil S."/>
            <person name="Calhoun S."/>
            <person name="Haridas S."/>
            <person name="Kuo A."/>
            <person name="Mondo S."/>
            <person name="Pangilinan J."/>
            <person name="Riley R."/>
            <person name="LaButti K."/>
            <person name="Andreopoulos B."/>
            <person name="Lipzen A."/>
            <person name="Chen C."/>
            <person name="Yan M."/>
            <person name="Daum C."/>
            <person name="Ng V."/>
            <person name="Clum A."/>
            <person name="Steindorff A."/>
            <person name="Ohm R.A."/>
            <person name="Martin F."/>
            <person name="Silar P."/>
            <person name="Natvig D.O."/>
            <person name="Lalanne C."/>
            <person name="Gautier V."/>
            <person name="Ament-Velasquez S.L."/>
            <person name="Kruys A."/>
            <person name="Hutchinson M.I."/>
            <person name="Powell A.J."/>
            <person name="Barry K."/>
            <person name="Miller A.N."/>
            <person name="Grigoriev I.V."/>
            <person name="Debuchy R."/>
            <person name="Gladieux P."/>
            <person name="Hiltunen Thoren M."/>
            <person name="Johannesson H."/>
        </authorList>
    </citation>
    <scope>NUCLEOTIDE SEQUENCE</scope>
    <source>
        <strain evidence="2">CBS 892.96</strain>
    </source>
</reference>
<feature type="compositionally biased region" description="Polar residues" evidence="1">
    <location>
        <begin position="72"/>
        <end position="88"/>
    </location>
</feature>
<feature type="region of interest" description="Disordered" evidence="1">
    <location>
        <begin position="43"/>
        <end position="95"/>
    </location>
</feature>
<comment type="caution">
    <text evidence="2">The sequence shown here is derived from an EMBL/GenBank/DDBJ whole genome shotgun (WGS) entry which is preliminary data.</text>
</comment>
<proteinExistence type="predicted"/>